<dbReference type="EMBL" id="JBEUOH010000026">
    <property type="protein sequence ID" value="KAL0860037.1"/>
    <property type="molecule type" value="Genomic_DNA"/>
</dbReference>
<sequence length="170" mass="19441">MNHMAVVDESKSPGVYIPHHVVIRKDKTTTKNRVVFDASCTDSNGVSLNSELMVGPALQPELRHLIMRWRSYPISLVADIVKMYRQVKVAEEDTDFQRILWREEPDSELQHFRLLRVTFGLSCAPYLAVRALQQLAYDEGPDFPLACPRVLNDFYMDDRLTGCRSVSEGV</sequence>
<comment type="caution">
    <text evidence="1">The sequence shown here is derived from an EMBL/GenBank/DDBJ whole genome shotgun (WGS) entry which is preliminary data.</text>
</comment>
<dbReference type="Proteomes" id="UP001549920">
    <property type="component" value="Unassembled WGS sequence"/>
</dbReference>
<evidence type="ECO:0000313" key="1">
    <source>
        <dbReference type="EMBL" id="KAL0860037.1"/>
    </source>
</evidence>
<reference evidence="1 2" key="1">
    <citation type="submission" date="2024-06" db="EMBL/GenBank/DDBJ databases">
        <title>A chromosome-level genome assembly of beet webworm, Loxostege sticticalis.</title>
        <authorList>
            <person name="Zhang Y."/>
        </authorList>
    </citation>
    <scope>NUCLEOTIDE SEQUENCE [LARGE SCALE GENOMIC DNA]</scope>
    <source>
        <strain evidence="1">AQ026</strain>
        <tissue evidence="1">Whole body</tissue>
    </source>
</reference>
<protein>
    <submittedName>
        <fullName evidence="1">Uncharacterized protein</fullName>
    </submittedName>
</protein>
<accession>A0ABR3H5G2</accession>
<dbReference type="SUPFAM" id="SSF56672">
    <property type="entry name" value="DNA/RNA polymerases"/>
    <property type="match status" value="1"/>
</dbReference>
<organism evidence="1 2">
    <name type="scientific">Loxostege sticticalis</name>
    <name type="common">Beet webworm moth</name>
    <dbReference type="NCBI Taxonomy" id="481309"/>
    <lineage>
        <taxon>Eukaryota</taxon>
        <taxon>Metazoa</taxon>
        <taxon>Ecdysozoa</taxon>
        <taxon>Arthropoda</taxon>
        <taxon>Hexapoda</taxon>
        <taxon>Insecta</taxon>
        <taxon>Pterygota</taxon>
        <taxon>Neoptera</taxon>
        <taxon>Endopterygota</taxon>
        <taxon>Lepidoptera</taxon>
        <taxon>Glossata</taxon>
        <taxon>Ditrysia</taxon>
        <taxon>Pyraloidea</taxon>
        <taxon>Crambidae</taxon>
        <taxon>Pyraustinae</taxon>
        <taxon>Loxostege</taxon>
    </lineage>
</organism>
<gene>
    <name evidence="1" type="ORF">ABMA27_010352</name>
</gene>
<dbReference type="PANTHER" id="PTHR47331">
    <property type="entry name" value="PHD-TYPE DOMAIN-CONTAINING PROTEIN"/>
    <property type="match status" value="1"/>
</dbReference>
<proteinExistence type="predicted"/>
<keyword evidence="2" id="KW-1185">Reference proteome</keyword>
<evidence type="ECO:0000313" key="2">
    <source>
        <dbReference type="Proteomes" id="UP001549920"/>
    </source>
</evidence>
<dbReference type="InterPro" id="IPR043502">
    <property type="entry name" value="DNA/RNA_pol_sf"/>
</dbReference>
<name>A0ABR3H5G2_LOXSC</name>